<name>A0A0A1U736_ENTIV</name>
<dbReference type="RefSeq" id="XP_004255583.1">
    <property type="nucleotide sequence ID" value="XM_004255535.1"/>
</dbReference>
<keyword evidence="2" id="KW-1185">Reference proteome</keyword>
<dbReference type="AlphaFoldDB" id="A0A0A1U736"/>
<gene>
    <name evidence="1" type="ORF">EIN_103250</name>
</gene>
<dbReference type="OrthoDB" id="29042at2759"/>
<dbReference type="GeneID" id="14887793"/>
<evidence type="ECO:0000313" key="1">
    <source>
        <dbReference type="EMBL" id="ELP88812.1"/>
    </source>
</evidence>
<accession>A0A0A1U736</accession>
<sequence>MSKLERVYMMNVSLNINTMDSLKTFEQVNKKSFECMQSLYINPFINLEIKTFALFKEPCEVLYSSIFEFIIKAFSKIETLQCYDYMLDNDNKLIRKVKKIRLVKTTHNKRNDYNHIHLPHFHPQKVTSALSKIENCYVGTKNNNLLPTDNYTNLKSIHMNGWIRKPNILERILN</sequence>
<reference evidence="1 2" key="1">
    <citation type="submission" date="2012-10" db="EMBL/GenBank/DDBJ databases">
        <authorList>
            <person name="Zafar N."/>
            <person name="Inman J."/>
            <person name="Hall N."/>
            <person name="Lorenzi H."/>
            <person name="Caler E."/>
        </authorList>
    </citation>
    <scope>NUCLEOTIDE SEQUENCE [LARGE SCALE GENOMIC DNA]</scope>
    <source>
        <strain evidence="1 2">IP1</strain>
    </source>
</reference>
<protein>
    <submittedName>
        <fullName evidence="1">Uncharacterized protein</fullName>
    </submittedName>
</protein>
<dbReference type="EMBL" id="KB206693">
    <property type="protein sequence ID" value="ELP88812.1"/>
    <property type="molecule type" value="Genomic_DNA"/>
</dbReference>
<proteinExistence type="predicted"/>
<dbReference type="KEGG" id="eiv:EIN_103250"/>
<organism evidence="1 2">
    <name type="scientific">Entamoeba invadens IP1</name>
    <dbReference type="NCBI Taxonomy" id="370355"/>
    <lineage>
        <taxon>Eukaryota</taxon>
        <taxon>Amoebozoa</taxon>
        <taxon>Evosea</taxon>
        <taxon>Archamoebae</taxon>
        <taxon>Mastigamoebida</taxon>
        <taxon>Entamoebidae</taxon>
        <taxon>Entamoeba</taxon>
    </lineage>
</organism>
<dbReference type="Proteomes" id="UP000014680">
    <property type="component" value="Unassembled WGS sequence"/>
</dbReference>
<evidence type="ECO:0000313" key="2">
    <source>
        <dbReference type="Proteomes" id="UP000014680"/>
    </source>
</evidence>
<dbReference type="VEuPathDB" id="AmoebaDB:EIN_103250"/>